<accession>A0A366LRH7</accession>
<evidence type="ECO:0000313" key="1">
    <source>
        <dbReference type="EMBL" id="RBQ16123.1"/>
    </source>
</evidence>
<dbReference type="InterPro" id="IPR011008">
    <property type="entry name" value="Dimeric_a/b-barrel"/>
</dbReference>
<dbReference type="InterPro" id="IPR038474">
    <property type="entry name" value="Polyketide_synth_cyclase_sf"/>
</dbReference>
<dbReference type="InterPro" id="IPR006765">
    <property type="entry name" value="Polyketide_synth_cyclase"/>
</dbReference>
<protein>
    <submittedName>
        <fullName evidence="1">TcmI family type II polyketide cyclase</fullName>
    </submittedName>
</protein>
<gene>
    <name evidence="1" type="ORF">DP939_31350</name>
</gene>
<name>A0A366LRH7_9ACTN</name>
<dbReference type="GO" id="GO:0030639">
    <property type="term" value="P:polyketide biosynthetic process"/>
    <property type="evidence" value="ECO:0007669"/>
    <property type="project" value="InterPro"/>
</dbReference>
<dbReference type="OrthoDB" id="4147507at2"/>
<dbReference type="Gene3D" id="3.30.70.1090">
    <property type="entry name" value="Dimeric alpha+beta barrel"/>
    <property type="match status" value="1"/>
</dbReference>
<comment type="caution">
    <text evidence="1">The sequence shown here is derived from an EMBL/GenBank/DDBJ whole genome shotgun (WGS) entry which is preliminary data.</text>
</comment>
<keyword evidence="2" id="KW-1185">Reference proteome</keyword>
<dbReference type="EMBL" id="QMEY01000018">
    <property type="protein sequence ID" value="RBQ16123.1"/>
    <property type="molecule type" value="Genomic_DNA"/>
</dbReference>
<organism evidence="1 2">
    <name type="scientific">Spongiactinospora rosea</name>
    <dbReference type="NCBI Taxonomy" id="2248750"/>
    <lineage>
        <taxon>Bacteria</taxon>
        <taxon>Bacillati</taxon>
        <taxon>Actinomycetota</taxon>
        <taxon>Actinomycetes</taxon>
        <taxon>Streptosporangiales</taxon>
        <taxon>Streptosporangiaceae</taxon>
        <taxon>Spongiactinospora</taxon>
    </lineage>
</organism>
<dbReference type="Proteomes" id="UP000253303">
    <property type="component" value="Unassembled WGS sequence"/>
</dbReference>
<dbReference type="AlphaFoldDB" id="A0A366LRH7"/>
<dbReference type="Pfam" id="PF04673">
    <property type="entry name" value="Cyclase_polyket"/>
    <property type="match status" value="1"/>
</dbReference>
<sequence length="107" mass="12494">MERILIVARMREPAEAEIARLFGDSDGNTPLPELGGAVSRSLFSFQGLYFQLMEVEGSAKETMAQIRERPEFQELSRNLTQYIEPYDPQSWRSPRDAMATEFYRWER</sequence>
<evidence type="ECO:0000313" key="2">
    <source>
        <dbReference type="Proteomes" id="UP000253303"/>
    </source>
</evidence>
<dbReference type="RefSeq" id="WP_113984444.1">
    <property type="nucleotide sequence ID" value="NZ_QMEY01000018.1"/>
</dbReference>
<dbReference type="SUPFAM" id="SSF54909">
    <property type="entry name" value="Dimeric alpha+beta barrel"/>
    <property type="match status" value="1"/>
</dbReference>
<reference evidence="1 2" key="1">
    <citation type="submission" date="2018-06" db="EMBL/GenBank/DDBJ databases">
        <title>Sphaerisporangium craniellae sp. nov., isolated from a marine sponge in the South China Sea.</title>
        <authorList>
            <person name="Li L."/>
        </authorList>
    </citation>
    <scope>NUCLEOTIDE SEQUENCE [LARGE SCALE GENOMIC DNA]</scope>
    <source>
        <strain evidence="1 2">LHW63015</strain>
    </source>
</reference>
<proteinExistence type="predicted"/>